<dbReference type="PANTHER" id="PTHR30093:SF2">
    <property type="entry name" value="TYPE II SECRETION SYSTEM PROTEIN H"/>
    <property type="match status" value="1"/>
</dbReference>
<evidence type="ECO:0000313" key="3">
    <source>
        <dbReference type="Proteomes" id="UP001416858"/>
    </source>
</evidence>
<dbReference type="EMBL" id="BAABRO010000001">
    <property type="protein sequence ID" value="GAA5505468.1"/>
    <property type="molecule type" value="Genomic_DNA"/>
</dbReference>
<dbReference type="RefSeq" id="WP_345682491.1">
    <property type="nucleotide sequence ID" value="NZ_BAABRO010000001.1"/>
</dbReference>
<comment type="caution">
    <text evidence="2">The sequence shown here is derived from an EMBL/GenBank/DDBJ whole genome shotgun (WGS) entry which is preliminary data.</text>
</comment>
<dbReference type="PANTHER" id="PTHR30093">
    <property type="entry name" value="GENERAL SECRETION PATHWAY PROTEIN G"/>
    <property type="match status" value="1"/>
</dbReference>
<evidence type="ECO:0000259" key="1">
    <source>
        <dbReference type="Pfam" id="PF07596"/>
    </source>
</evidence>
<dbReference type="InterPro" id="IPR027558">
    <property type="entry name" value="Pre_pil_HX9DG_C"/>
</dbReference>
<dbReference type="Pfam" id="PF07596">
    <property type="entry name" value="SBP_bac_10"/>
    <property type="match status" value="1"/>
</dbReference>
<evidence type="ECO:0000313" key="2">
    <source>
        <dbReference type="EMBL" id="GAA5505468.1"/>
    </source>
</evidence>
<accession>A0ABP9VJU7</accession>
<dbReference type="InterPro" id="IPR045584">
    <property type="entry name" value="Pilin-like"/>
</dbReference>
<proteinExistence type="predicted"/>
<organism evidence="2 3">
    <name type="scientific">Novipirellula caenicola</name>
    <dbReference type="NCBI Taxonomy" id="1536901"/>
    <lineage>
        <taxon>Bacteria</taxon>
        <taxon>Pseudomonadati</taxon>
        <taxon>Planctomycetota</taxon>
        <taxon>Planctomycetia</taxon>
        <taxon>Pirellulales</taxon>
        <taxon>Pirellulaceae</taxon>
        <taxon>Novipirellula</taxon>
    </lineage>
</organism>
<reference evidence="2 3" key="1">
    <citation type="submission" date="2024-02" db="EMBL/GenBank/DDBJ databases">
        <title>Rhodopirellula caenicola NBRC 110016.</title>
        <authorList>
            <person name="Ichikawa N."/>
            <person name="Katano-Makiyama Y."/>
            <person name="Hidaka K."/>
        </authorList>
    </citation>
    <scope>NUCLEOTIDE SEQUENCE [LARGE SCALE GENOMIC DNA]</scope>
    <source>
        <strain evidence="2 3">NBRC 110016</strain>
    </source>
</reference>
<feature type="domain" description="DUF1559" evidence="1">
    <location>
        <begin position="35"/>
        <end position="363"/>
    </location>
</feature>
<gene>
    <name evidence="2" type="ORF">Rcae01_00913</name>
</gene>
<dbReference type="InterPro" id="IPR012902">
    <property type="entry name" value="N_methyl_site"/>
</dbReference>
<dbReference type="Gene3D" id="3.30.700.10">
    <property type="entry name" value="Glycoprotein, Type 4 Pilin"/>
    <property type="match status" value="1"/>
</dbReference>
<protein>
    <recommendedName>
        <fullName evidence="1">DUF1559 domain-containing protein</fullName>
    </recommendedName>
</protein>
<name>A0ABP9VJU7_9BACT</name>
<dbReference type="NCBIfam" id="TIGR02532">
    <property type="entry name" value="IV_pilin_GFxxxE"/>
    <property type="match status" value="1"/>
</dbReference>
<dbReference type="NCBIfam" id="TIGR04294">
    <property type="entry name" value="pre_pil_HX9DG"/>
    <property type="match status" value="1"/>
</dbReference>
<dbReference type="PROSITE" id="PS00409">
    <property type="entry name" value="PROKAR_NTER_METHYL"/>
    <property type="match status" value="1"/>
</dbReference>
<dbReference type="SUPFAM" id="SSF54523">
    <property type="entry name" value="Pili subunits"/>
    <property type="match status" value="1"/>
</dbReference>
<sequence>MFTKTSHRQGFTLVELLVVIAIIGVLVGLLLPAVQAAREAARRMSCSNNVKQLGLALQNYHSAYGQLPMHSGGTYLKLDDTTYTGADRNRATNRFRLSFLVGLTPFFEQQAIWEQISNPMATNAAGNSITPSYPAMGPHPWDTEYAPWMTEIPALRCPSDPGVGLPAMGRTNYAAGLGDATDNNDRGALRFYGGTRGWDSDSAHAALVSAACRGVFFPRKFVKFRDLLDGTSNTMLCGEIVTGLGDRDARGISLENAGWTNQGVHDTPTRCDSQLDPARPQFWRQTLTFGNLTADGEGRGFRWADSAAAYTCVNNIRPPNKGICMGASESSAGHLPVSSRHQGGAHVLMADGAVKFITESIDSGDQSAGTVINGGTGVRAPGSKSPYGLWGALGTRANREVISEPF</sequence>
<keyword evidence="3" id="KW-1185">Reference proteome</keyword>
<dbReference type="Proteomes" id="UP001416858">
    <property type="component" value="Unassembled WGS sequence"/>
</dbReference>
<dbReference type="InterPro" id="IPR011453">
    <property type="entry name" value="DUF1559"/>
</dbReference>
<dbReference type="Pfam" id="PF07963">
    <property type="entry name" value="N_methyl"/>
    <property type="match status" value="1"/>
</dbReference>